<dbReference type="InterPro" id="IPR008969">
    <property type="entry name" value="CarboxyPept-like_regulatory"/>
</dbReference>
<feature type="region of interest" description="Disordered" evidence="1">
    <location>
        <begin position="1004"/>
        <end position="1051"/>
    </location>
</feature>
<keyword evidence="2" id="KW-0732">Signal</keyword>
<feature type="region of interest" description="Disordered" evidence="1">
    <location>
        <begin position="1142"/>
        <end position="1195"/>
    </location>
</feature>
<dbReference type="Gene3D" id="2.60.40.1120">
    <property type="entry name" value="Carboxypeptidase-like, regulatory domain"/>
    <property type="match status" value="1"/>
</dbReference>
<evidence type="ECO:0000256" key="2">
    <source>
        <dbReference type="SAM" id="SignalP"/>
    </source>
</evidence>
<gene>
    <name evidence="3" type="ORF">SBA5_90033</name>
</gene>
<feature type="chain" id="PRO_5014880097" evidence="2">
    <location>
        <begin position="24"/>
        <end position="1328"/>
    </location>
</feature>
<protein>
    <submittedName>
        <fullName evidence="3">Uncharacterized protein</fullName>
    </submittedName>
</protein>
<name>A0A2N9M858_9BACT</name>
<organism evidence="3 4">
    <name type="scientific">Candidatus Sulfuritelmatomonas gaucii</name>
    <dbReference type="NCBI Taxonomy" id="2043161"/>
    <lineage>
        <taxon>Bacteria</taxon>
        <taxon>Pseudomonadati</taxon>
        <taxon>Acidobacteriota</taxon>
        <taxon>Terriglobia</taxon>
        <taxon>Terriglobales</taxon>
        <taxon>Acidobacteriaceae</taxon>
        <taxon>Candidatus Sulfuritelmatomonas</taxon>
    </lineage>
</organism>
<feature type="compositionally biased region" description="Low complexity" evidence="1">
    <location>
        <begin position="1004"/>
        <end position="1016"/>
    </location>
</feature>
<reference evidence="4" key="1">
    <citation type="submission" date="2018-02" db="EMBL/GenBank/DDBJ databases">
        <authorList>
            <person name="Hausmann B."/>
        </authorList>
    </citation>
    <scope>NUCLEOTIDE SEQUENCE [LARGE SCALE GENOMIC DNA]</scope>
    <source>
        <strain evidence="4">Peat soil MAG SbA5</strain>
    </source>
</reference>
<feature type="signal peptide" evidence="2">
    <location>
        <begin position="1"/>
        <end position="23"/>
    </location>
</feature>
<accession>A0A2N9M858</accession>
<evidence type="ECO:0000256" key="1">
    <source>
        <dbReference type="SAM" id="MobiDB-lite"/>
    </source>
</evidence>
<evidence type="ECO:0000313" key="4">
    <source>
        <dbReference type="Proteomes" id="UP000239735"/>
    </source>
</evidence>
<dbReference type="Gene3D" id="2.60.40.10">
    <property type="entry name" value="Immunoglobulins"/>
    <property type="match status" value="1"/>
</dbReference>
<sequence>MKTQSVRLAHPGLAPFASPAALASRPVNVLAAPSQVRPDRAPTWPVLVALLVALLFSHPLAAAPQATPATQNKHWVRIRVMVQDQQQIALEGATVTVSTSGPTIVQQATEHDGTVIIQIPILPGKVVSINAAMQGYNGASAPSITISAQQTETTVDAGTITLAAAQSSQTRNVFLTVQVMDGAGSPLSGAHVNVYVGYTGIATWGSDSVVRPNDGQGDTNPSGIVQIQISAKSGSNLGVTLEVSRDDMKTARQDVNFGTNFPDRPPLQKITLVPVTPDTQNSVPGAIGSIKLKFAVEDDDGPVGQANVAILMREKFVSKPFTATTGDDGNATVDVPVPHTAVYLSVDVEAYASKMGYTDSPHQAITLNESDIGKTFDEGILYVKKKPGFPGSLAVQVHVTDDQKNLPVPDAVVTLNRTQLYSQTTGSDGMATFSLSEEGNFDITINQQYYQAFSTSQLITSDAAPTKPLEYSLTLKDSSLPSPDTINITVLHTDDSGGDPQPLPGATVTDGQISATTDASGQAALTRNYDVTQDITVSASGYKSQVKSVRINKGMTLSAGTGSATFTLVPDNSVDSPFHVYVQVQNTRGDSIPGAGVDYYTAAGQRLYGNLVSASKGFADFDSSVLKGIAAAADLRKSGLLVNVSATGFQPIVNQFISPDLLQPSPRPATYLVVMNKDWTDLTNQIAGLEARVNAWNNDVKSVAADQTQTYVSQTDSAKQAADLAFAQIQAAQAAMKTVSPQAPSTRISQLQVDLGAKAELVLGDSGDLESQLSDAQKAVAACTTAADADVIRGKYQQAIKLIGEIGSINQSAAQDHEELLQIAQQTMANQDVITSLQPYLTEIQNQQKTAQENAANLTAYYKQKQAASDGLAGRQTSLQGELQAILDKNSPSTPGALPLPADLIQRLTVMQGILGSWNSSASSDQSLSVPYVITDAPGYIVGVEEQANQLMKLMQQQSSTVDTMGAAADEISTTFTNETFEIGLAADLLKQADDCAKKAVAAAATPAQGTPTAVTLPEDEPTIPPPSETKATAPPPGNSPPRAGSDCEPKAVEQQVEALMHQATTSTSFAEGDGYLARADGLAAPYPCIFVTLKNFEGLWSTYKRTFKTPPGPGTPSGVKVEGLPEDNPTLATTLATAVVTAPPSRPPTLETIPEDNPANVPPANNGSIPQRQPATQPTPAQTAPSPTTAAPGSRWKLVSVSASPQTNQGWTYNANSASAHLKVYNGDQSDFSWAPPPAQVTSDGFTVNITVVSEPTQKNTLSQMICVSGPQASTSNTCAQAVAQNGAAKTANQAVKFMPPPDFGSFDVKVSLAWGAVNYTYSYQPY</sequence>
<evidence type="ECO:0000313" key="3">
    <source>
        <dbReference type="EMBL" id="SPE31656.1"/>
    </source>
</evidence>
<proteinExistence type="predicted"/>
<dbReference type="InterPro" id="IPR013783">
    <property type="entry name" value="Ig-like_fold"/>
</dbReference>
<dbReference type="Proteomes" id="UP000239735">
    <property type="component" value="Unassembled WGS sequence"/>
</dbReference>
<feature type="compositionally biased region" description="Pro residues" evidence="1">
    <location>
        <begin position="1023"/>
        <end position="1040"/>
    </location>
</feature>
<dbReference type="EMBL" id="OKRB01000152">
    <property type="protein sequence ID" value="SPE31656.1"/>
    <property type="molecule type" value="Genomic_DNA"/>
</dbReference>
<feature type="compositionally biased region" description="Low complexity" evidence="1">
    <location>
        <begin position="1171"/>
        <end position="1193"/>
    </location>
</feature>
<dbReference type="SUPFAM" id="SSF49464">
    <property type="entry name" value="Carboxypeptidase regulatory domain-like"/>
    <property type="match status" value="1"/>
</dbReference>